<dbReference type="EMBL" id="ML992812">
    <property type="protein sequence ID" value="KAF2206159.1"/>
    <property type="molecule type" value="Genomic_DNA"/>
</dbReference>
<evidence type="ECO:0000313" key="2">
    <source>
        <dbReference type="EMBL" id="KAF2206159.1"/>
    </source>
</evidence>
<proteinExistence type="predicted"/>
<protein>
    <submittedName>
        <fullName evidence="2">Uncharacterized protein</fullName>
    </submittedName>
</protein>
<evidence type="ECO:0000256" key="1">
    <source>
        <dbReference type="SAM" id="SignalP"/>
    </source>
</evidence>
<dbReference type="AlphaFoldDB" id="A0A6A6EZ02"/>
<feature type="chain" id="PRO_5025437593" evidence="1">
    <location>
        <begin position="20"/>
        <end position="73"/>
    </location>
</feature>
<sequence>MTLRLHMGFLLKLPQTSQASDWAAAAIISGLWPLPQLLPLWVTPDMQGPSKSASSIVMLATRIFKLSFGPLQN</sequence>
<name>A0A6A6EZ02_9PEZI</name>
<dbReference type="Proteomes" id="UP000799539">
    <property type="component" value="Unassembled WGS sequence"/>
</dbReference>
<organism evidence="2 3">
    <name type="scientific">Cercospora zeae-maydis SCOH1-5</name>
    <dbReference type="NCBI Taxonomy" id="717836"/>
    <lineage>
        <taxon>Eukaryota</taxon>
        <taxon>Fungi</taxon>
        <taxon>Dikarya</taxon>
        <taxon>Ascomycota</taxon>
        <taxon>Pezizomycotina</taxon>
        <taxon>Dothideomycetes</taxon>
        <taxon>Dothideomycetidae</taxon>
        <taxon>Mycosphaerellales</taxon>
        <taxon>Mycosphaerellaceae</taxon>
        <taxon>Cercospora</taxon>
    </lineage>
</organism>
<keyword evidence="1" id="KW-0732">Signal</keyword>
<gene>
    <name evidence="2" type="ORF">CERZMDRAFT_103747</name>
</gene>
<accession>A0A6A6EZ02</accession>
<reference evidence="2" key="1">
    <citation type="journal article" date="2020" name="Stud. Mycol.">
        <title>101 Dothideomycetes genomes: a test case for predicting lifestyles and emergence of pathogens.</title>
        <authorList>
            <person name="Haridas S."/>
            <person name="Albert R."/>
            <person name="Binder M."/>
            <person name="Bloem J."/>
            <person name="Labutti K."/>
            <person name="Salamov A."/>
            <person name="Andreopoulos B."/>
            <person name="Baker S."/>
            <person name="Barry K."/>
            <person name="Bills G."/>
            <person name="Bluhm B."/>
            <person name="Cannon C."/>
            <person name="Castanera R."/>
            <person name="Culley D."/>
            <person name="Daum C."/>
            <person name="Ezra D."/>
            <person name="Gonzalez J."/>
            <person name="Henrissat B."/>
            <person name="Kuo A."/>
            <person name="Liang C."/>
            <person name="Lipzen A."/>
            <person name="Lutzoni F."/>
            <person name="Magnuson J."/>
            <person name="Mondo S."/>
            <person name="Nolan M."/>
            <person name="Ohm R."/>
            <person name="Pangilinan J."/>
            <person name="Park H.-J."/>
            <person name="Ramirez L."/>
            <person name="Alfaro M."/>
            <person name="Sun H."/>
            <person name="Tritt A."/>
            <person name="Yoshinaga Y."/>
            <person name="Zwiers L.-H."/>
            <person name="Turgeon B."/>
            <person name="Goodwin S."/>
            <person name="Spatafora J."/>
            <person name="Crous P."/>
            <person name="Grigoriev I."/>
        </authorList>
    </citation>
    <scope>NUCLEOTIDE SEQUENCE</scope>
    <source>
        <strain evidence="2">SCOH1-5</strain>
    </source>
</reference>
<keyword evidence="3" id="KW-1185">Reference proteome</keyword>
<feature type="signal peptide" evidence="1">
    <location>
        <begin position="1"/>
        <end position="19"/>
    </location>
</feature>
<evidence type="ECO:0000313" key="3">
    <source>
        <dbReference type="Proteomes" id="UP000799539"/>
    </source>
</evidence>